<dbReference type="InterPro" id="IPR035993">
    <property type="entry name" value="Notch-like_dom_sf"/>
</dbReference>
<feature type="compositionally biased region" description="Low complexity" evidence="10">
    <location>
        <begin position="157"/>
        <end position="192"/>
    </location>
</feature>
<feature type="domain" description="LNR" evidence="12">
    <location>
        <begin position="546"/>
        <end position="580"/>
    </location>
</feature>
<evidence type="ECO:0000256" key="9">
    <source>
        <dbReference type="ARBA" id="ARBA00046288"/>
    </source>
</evidence>
<dbReference type="VEuPathDB" id="AmoebaDB:NfTy_030680"/>
<evidence type="ECO:0000256" key="6">
    <source>
        <dbReference type="ARBA" id="ARBA00023136"/>
    </source>
</evidence>
<dbReference type="PANTHER" id="PTHR24045:SF0">
    <property type="entry name" value="N-ACETYLGLUCOSAMINE-1-PHOSPHOTRANSFERASE SUBUNITS ALPHA_BETA"/>
    <property type="match status" value="1"/>
</dbReference>
<dbReference type="Gene3D" id="3.30.300.320">
    <property type="match status" value="1"/>
</dbReference>
<evidence type="ECO:0000256" key="4">
    <source>
        <dbReference type="ARBA" id="ARBA00022737"/>
    </source>
</evidence>
<evidence type="ECO:0000313" key="13">
    <source>
        <dbReference type="EMBL" id="KAF0979544.1"/>
    </source>
</evidence>
<keyword evidence="4" id="KW-0677">Repeat</keyword>
<evidence type="ECO:0000256" key="1">
    <source>
        <dbReference type="ARBA" id="ARBA00007583"/>
    </source>
</evidence>
<feature type="compositionally biased region" description="Basic residues" evidence="10">
    <location>
        <begin position="242"/>
        <end position="261"/>
    </location>
</feature>
<dbReference type="InterPro" id="IPR047141">
    <property type="entry name" value="Stealth"/>
</dbReference>
<dbReference type="RefSeq" id="XP_044564257.1">
    <property type="nucleotide sequence ID" value="XM_044704489.1"/>
</dbReference>
<comment type="caution">
    <text evidence="13">The sequence shown here is derived from an EMBL/GenBank/DDBJ whole genome shotgun (WGS) entry which is preliminary data.</text>
</comment>
<evidence type="ECO:0000256" key="5">
    <source>
        <dbReference type="ARBA" id="ARBA00022989"/>
    </source>
</evidence>
<dbReference type="SUPFAM" id="SSF90193">
    <property type="entry name" value="Notch domain"/>
    <property type="match status" value="1"/>
</dbReference>
<feature type="region of interest" description="Disordered" evidence="10">
    <location>
        <begin position="140"/>
        <end position="358"/>
    </location>
</feature>
<keyword evidence="7" id="KW-1015">Disulfide bond</keyword>
<evidence type="ECO:0000256" key="11">
    <source>
        <dbReference type="SAM" id="Phobius"/>
    </source>
</evidence>
<evidence type="ECO:0000256" key="7">
    <source>
        <dbReference type="ARBA" id="ARBA00023157"/>
    </source>
</evidence>
<evidence type="ECO:0000313" key="14">
    <source>
        <dbReference type="Proteomes" id="UP000444721"/>
    </source>
</evidence>
<dbReference type="VEuPathDB" id="AmoebaDB:NF0092300"/>
<organism evidence="13 14">
    <name type="scientific">Naegleria fowleri</name>
    <name type="common">Brain eating amoeba</name>
    <dbReference type="NCBI Taxonomy" id="5763"/>
    <lineage>
        <taxon>Eukaryota</taxon>
        <taxon>Discoba</taxon>
        <taxon>Heterolobosea</taxon>
        <taxon>Tetramitia</taxon>
        <taxon>Eutetramitia</taxon>
        <taxon>Vahlkampfiidae</taxon>
        <taxon>Naegleria</taxon>
    </lineage>
</organism>
<comment type="similarity">
    <text evidence="1">Belongs to the stealth family.</text>
</comment>
<dbReference type="VEuPathDB" id="AmoebaDB:FDP41_001408"/>
<dbReference type="Pfam" id="PF11380">
    <property type="entry name" value="Stealth_CR2"/>
    <property type="match status" value="1"/>
</dbReference>
<dbReference type="PANTHER" id="PTHR24045">
    <property type="match status" value="1"/>
</dbReference>
<reference evidence="13 14" key="1">
    <citation type="journal article" date="2019" name="Sci. Rep.">
        <title>Nanopore sequencing improves the draft genome of the human pathogenic amoeba Naegleria fowleri.</title>
        <authorList>
            <person name="Liechti N."/>
            <person name="Schurch N."/>
            <person name="Bruggmann R."/>
            <person name="Wittwer M."/>
        </authorList>
    </citation>
    <scope>NUCLEOTIDE SEQUENCE [LARGE SCALE GENOMIC DNA]</scope>
    <source>
        <strain evidence="13 14">ATCC 30894</strain>
    </source>
</reference>
<keyword evidence="5 11" id="KW-1133">Transmembrane helix</keyword>
<dbReference type="InterPro" id="IPR000800">
    <property type="entry name" value="Notch_dom"/>
</dbReference>
<keyword evidence="6 11" id="KW-0472">Membrane</keyword>
<comment type="subcellular location">
    <subcellularLocation>
        <location evidence="9">Endomembrane system</location>
        <topology evidence="9">Single-pass type I membrane protein</topology>
    </subcellularLocation>
</comment>
<gene>
    <name evidence="13" type="ORF">FDP41_001408</name>
</gene>
<evidence type="ECO:0000256" key="3">
    <source>
        <dbReference type="ARBA" id="ARBA00022692"/>
    </source>
</evidence>
<keyword evidence="3 11" id="KW-0812">Transmembrane</keyword>
<feature type="compositionally biased region" description="Basic and acidic residues" evidence="10">
    <location>
        <begin position="201"/>
        <end position="222"/>
    </location>
</feature>
<accession>A0A6A5BYX4</accession>
<protein>
    <recommendedName>
        <fullName evidence="12">LNR domain-containing protein</fullName>
    </recommendedName>
</protein>
<dbReference type="Proteomes" id="UP000444721">
    <property type="component" value="Unassembled WGS sequence"/>
</dbReference>
<dbReference type="AlphaFoldDB" id="A0A6A5BYX4"/>
<evidence type="ECO:0000259" key="12">
    <source>
        <dbReference type="SMART" id="SM00004"/>
    </source>
</evidence>
<dbReference type="InterPro" id="IPR021520">
    <property type="entry name" value="Stealth_CR2"/>
</dbReference>
<keyword evidence="14" id="KW-1185">Reference proteome</keyword>
<feature type="compositionally biased region" description="Basic residues" evidence="10">
    <location>
        <begin position="225"/>
        <end position="234"/>
    </location>
</feature>
<evidence type="ECO:0000256" key="2">
    <source>
        <dbReference type="ARBA" id="ARBA00022679"/>
    </source>
</evidence>
<dbReference type="GO" id="GO:0005794">
    <property type="term" value="C:Golgi apparatus"/>
    <property type="evidence" value="ECO:0007669"/>
    <property type="project" value="TreeGrafter"/>
</dbReference>
<dbReference type="InterPro" id="IPR031358">
    <property type="entry name" value="Stealth_CR1"/>
</dbReference>
<feature type="compositionally biased region" description="Low complexity" evidence="10">
    <location>
        <begin position="262"/>
        <end position="351"/>
    </location>
</feature>
<feature type="transmembrane region" description="Helical" evidence="11">
    <location>
        <begin position="47"/>
        <end position="67"/>
    </location>
</feature>
<name>A0A6A5BYX4_NAEFO</name>
<evidence type="ECO:0000256" key="10">
    <source>
        <dbReference type="SAM" id="MobiDB-lite"/>
    </source>
</evidence>
<evidence type="ECO:0000256" key="8">
    <source>
        <dbReference type="ARBA" id="ARBA00023180"/>
    </source>
</evidence>
<keyword evidence="8" id="KW-0325">Glycoprotein</keyword>
<dbReference type="Pfam" id="PF00066">
    <property type="entry name" value="Notch"/>
    <property type="match status" value="2"/>
</dbReference>
<dbReference type="EMBL" id="VFQX01000024">
    <property type="protein sequence ID" value="KAF0979544.1"/>
    <property type="molecule type" value="Genomic_DNA"/>
</dbReference>
<dbReference type="GO" id="GO:0016772">
    <property type="term" value="F:transferase activity, transferring phosphorus-containing groups"/>
    <property type="evidence" value="ECO:0007669"/>
    <property type="project" value="InterPro"/>
</dbReference>
<sequence length="644" mass="72846">MLPTTTTTTSITTSNNNTYKKYTCGCIPNRFTKPIQRSFYSFVTSKWGVILLIIVTFITLNSILHLLQSLLDISIMDKTTLVEDDVSQMGSYCHRMYKDNIMKVNSISKLCYEPMDIVYTWVNGSDLIHKALLKEYTEQQEQQQLTEQDENDDSETTTKTTTTSRMSTSSSSSTTTTTGGTTTSTTTGNDSSVNTHRTKKKDSNDPLNNKKENNRKNNEQTNHKVQWKGRRRKLNQVIDKTSKKKKTNSHHPTLKKKKLVHTTRASTTTASRASTTTASRASTTTASRASTTNDHTNSNHNINNNNINNNINNDNHNINNNNINNNNINNNINNNNTNHSNNNTTQQQDNTVSGSNRFRDNDELKFSLRSLERFAPWVRNIYIVTNGQVPNWLNIKNPKIKIVKHSDIYRDVSHLPVFSSPSIESHIHRIPGLSKKFIYLNDDVMFGNFVYPEDFYSHSTGQKVFLSWEVPPCASGCQESWLGDGYCDLSCNVTQCDFDGGDCIGNNVRMSYGSSSYGNSWNNWNTGTSNVPSWMSAGSSLKSNYNNYCSASCPDSWIGDRFCDRPCNVKECGFDAGDCDFKELKRVLLHQDVTEDLNVIYVRSNISSIYLNLNPIFMNSQITNGNHDNEKLVRSSTISQKKNY</sequence>
<keyword evidence="2" id="KW-0808">Transferase</keyword>
<dbReference type="Pfam" id="PF17101">
    <property type="entry name" value="Stealth_CR1"/>
    <property type="match status" value="1"/>
</dbReference>
<dbReference type="OrthoDB" id="263283at2759"/>
<proteinExistence type="inferred from homology"/>
<dbReference type="GeneID" id="68108626"/>
<feature type="domain" description="LNR" evidence="12">
    <location>
        <begin position="466"/>
        <end position="504"/>
    </location>
</feature>
<dbReference type="SMART" id="SM00004">
    <property type="entry name" value="NL"/>
    <property type="match status" value="2"/>
</dbReference>